<proteinExistence type="predicted"/>
<feature type="transmembrane region" description="Helical" evidence="1">
    <location>
        <begin position="63"/>
        <end position="86"/>
    </location>
</feature>
<reference evidence="2 3" key="1">
    <citation type="submission" date="2022-06" db="EMBL/GenBank/DDBJ databases">
        <title>Paraconexibacter antarcticus.</title>
        <authorList>
            <person name="Kim C.S."/>
        </authorList>
    </citation>
    <scope>NUCLEOTIDE SEQUENCE [LARGE SCALE GENOMIC DNA]</scope>
    <source>
        <strain evidence="2 3">02-257</strain>
    </source>
</reference>
<evidence type="ECO:0000256" key="1">
    <source>
        <dbReference type="SAM" id="Phobius"/>
    </source>
</evidence>
<feature type="transmembrane region" description="Helical" evidence="1">
    <location>
        <begin position="32"/>
        <end position="51"/>
    </location>
</feature>
<dbReference type="Proteomes" id="UP001056035">
    <property type="component" value="Chromosome"/>
</dbReference>
<protein>
    <submittedName>
        <fullName evidence="2">Uncharacterized protein</fullName>
    </submittedName>
</protein>
<keyword evidence="3" id="KW-1185">Reference proteome</keyword>
<keyword evidence="1" id="KW-0812">Transmembrane</keyword>
<keyword evidence="1" id="KW-0472">Membrane</keyword>
<dbReference type="RefSeq" id="WP_254572980.1">
    <property type="nucleotide sequence ID" value="NZ_CP098502.1"/>
</dbReference>
<sequence length="105" mass="11669">MPQSRAPRDELADATAHGDVYLRRLRRAQLQLALLTLAAFGGLVGSLPLVVLRVDWLRDTQLLGVPLAVLLVAVPPFPLFLVLGWLHERRARTLDEAFRDLVSPP</sequence>
<dbReference type="EMBL" id="CP098502">
    <property type="protein sequence ID" value="UTI66309.1"/>
    <property type="molecule type" value="Genomic_DNA"/>
</dbReference>
<gene>
    <name evidence="2" type="ORF">NBH00_08895</name>
</gene>
<organism evidence="2 3">
    <name type="scientific">Paraconexibacter antarcticus</name>
    <dbReference type="NCBI Taxonomy" id="2949664"/>
    <lineage>
        <taxon>Bacteria</taxon>
        <taxon>Bacillati</taxon>
        <taxon>Actinomycetota</taxon>
        <taxon>Thermoleophilia</taxon>
        <taxon>Solirubrobacterales</taxon>
        <taxon>Paraconexibacteraceae</taxon>
        <taxon>Paraconexibacter</taxon>
    </lineage>
</organism>
<evidence type="ECO:0000313" key="3">
    <source>
        <dbReference type="Proteomes" id="UP001056035"/>
    </source>
</evidence>
<accession>A0ABY5E0G8</accession>
<name>A0ABY5E0G8_9ACTN</name>
<evidence type="ECO:0000313" key="2">
    <source>
        <dbReference type="EMBL" id="UTI66309.1"/>
    </source>
</evidence>
<keyword evidence="1" id="KW-1133">Transmembrane helix</keyword>